<dbReference type="Ensembl" id="ENSELUT00000097448.1">
    <property type="protein sequence ID" value="ENSELUP00000097495.1"/>
    <property type="gene ID" value="ENSELUG00000044030.1"/>
</dbReference>
<keyword evidence="9" id="KW-1015">Disulfide bond</keyword>
<dbReference type="AlphaFoldDB" id="A0AAY5LAE3"/>
<dbReference type="GO" id="GO:0005886">
    <property type="term" value="C:plasma membrane"/>
    <property type="evidence" value="ECO:0007669"/>
    <property type="project" value="UniProtKB-SubCell"/>
</dbReference>
<dbReference type="InterPro" id="IPR017452">
    <property type="entry name" value="GPCR_Rhodpsn_7TM"/>
</dbReference>
<dbReference type="GO" id="GO:0004930">
    <property type="term" value="F:G protein-coupled receptor activity"/>
    <property type="evidence" value="ECO:0007669"/>
    <property type="project" value="UniProtKB-KW"/>
</dbReference>
<proteinExistence type="predicted"/>
<keyword evidence="16" id="KW-1185">Reference proteome</keyword>
<feature type="domain" description="G-protein coupled receptors family 1 profile" evidence="14">
    <location>
        <begin position="51"/>
        <end position="299"/>
    </location>
</feature>
<evidence type="ECO:0000256" key="4">
    <source>
        <dbReference type="ARBA" id="ARBA00022692"/>
    </source>
</evidence>
<protein>
    <recommendedName>
        <fullName evidence="14">G-protein coupled receptors family 1 profile domain-containing protein</fullName>
    </recommendedName>
</protein>
<dbReference type="InterPro" id="IPR000276">
    <property type="entry name" value="GPCR_Rhodpsn"/>
</dbReference>
<dbReference type="InterPro" id="IPR000725">
    <property type="entry name" value="Olfact_rcpt"/>
</dbReference>
<dbReference type="Pfam" id="PF13853">
    <property type="entry name" value="7tm_4"/>
    <property type="match status" value="1"/>
</dbReference>
<evidence type="ECO:0000313" key="15">
    <source>
        <dbReference type="Ensembl" id="ENSELUP00000097495.1"/>
    </source>
</evidence>
<evidence type="ECO:0000256" key="10">
    <source>
        <dbReference type="ARBA" id="ARBA00023170"/>
    </source>
</evidence>
<feature type="transmembrane region" description="Helical" evidence="13">
    <location>
        <begin position="217"/>
        <end position="242"/>
    </location>
</feature>
<dbReference type="GeneTree" id="ENSGT00950000182847"/>
<dbReference type="GO" id="GO:0004984">
    <property type="term" value="F:olfactory receptor activity"/>
    <property type="evidence" value="ECO:0007669"/>
    <property type="project" value="InterPro"/>
</dbReference>
<dbReference type="PANTHER" id="PTHR26452">
    <property type="entry name" value="OLFACTORY RECEPTOR"/>
    <property type="match status" value="1"/>
</dbReference>
<keyword evidence="8 13" id="KW-0472">Membrane</keyword>
<dbReference type="PRINTS" id="PR00237">
    <property type="entry name" value="GPCRRHODOPSN"/>
</dbReference>
<keyword evidence="4 13" id="KW-0812">Transmembrane</keyword>
<dbReference type="SUPFAM" id="SSF81321">
    <property type="entry name" value="Family A G protein-coupled receptor-like"/>
    <property type="match status" value="1"/>
</dbReference>
<keyword evidence="5" id="KW-0552">Olfaction</keyword>
<feature type="transmembrane region" description="Helical" evidence="13">
    <location>
        <begin position="36"/>
        <end position="61"/>
    </location>
</feature>
<organism evidence="15 16">
    <name type="scientific">Esox lucius</name>
    <name type="common">Northern pike</name>
    <dbReference type="NCBI Taxonomy" id="8010"/>
    <lineage>
        <taxon>Eukaryota</taxon>
        <taxon>Metazoa</taxon>
        <taxon>Chordata</taxon>
        <taxon>Craniata</taxon>
        <taxon>Vertebrata</taxon>
        <taxon>Euteleostomi</taxon>
        <taxon>Actinopterygii</taxon>
        <taxon>Neopterygii</taxon>
        <taxon>Teleostei</taxon>
        <taxon>Protacanthopterygii</taxon>
        <taxon>Esociformes</taxon>
        <taxon>Esocidae</taxon>
        <taxon>Esox</taxon>
    </lineage>
</organism>
<keyword evidence="12" id="KW-0807">Transducer</keyword>
<feature type="transmembrane region" description="Helical" evidence="13">
    <location>
        <begin position="254"/>
        <end position="275"/>
    </location>
</feature>
<comment type="subcellular location">
    <subcellularLocation>
        <location evidence="1">Cell membrane</location>
        <topology evidence="1">Multi-pass membrane protein</topology>
    </subcellularLocation>
</comment>
<dbReference type="Gene3D" id="1.20.1070.10">
    <property type="entry name" value="Rhodopsin 7-helix transmembrane proteins"/>
    <property type="match status" value="1"/>
</dbReference>
<feature type="transmembrane region" description="Helical" evidence="13">
    <location>
        <begin position="151"/>
        <end position="173"/>
    </location>
</feature>
<accession>A0AAY5LAE3</accession>
<name>A0AAY5LAE3_ESOLU</name>
<reference evidence="15" key="2">
    <citation type="submission" date="2025-08" db="UniProtKB">
        <authorList>
            <consortium name="Ensembl"/>
        </authorList>
    </citation>
    <scope>IDENTIFICATION</scope>
</reference>
<evidence type="ECO:0000256" key="7">
    <source>
        <dbReference type="ARBA" id="ARBA00023040"/>
    </source>
</evidence>
<feature type="transmembrane region" description="Helical" evidence="13">
    <location>
        <begin position="281"/>
        <end position="301"/>
    </location>
</feature>
<dbReference type="FunFam" id="1.20.1070.10:FF:000024">
    <property type="entry name" value="Olfactory receptor"/>
    <property type="match status" value="1"/>
</dbReference>
<evidence type="ECO:0000313" key="16">
    <source>
        <dbReference type="Proteomes" id="UP000265140"/>
    </source>
</evidence>
<keyword evidence="11" id="KW-0325">Glycoprotein</keyword>
<keyword evidence="6 13" id="KW-1133">Transmembrane helix</keyword>
<evidence type="ECO:0000256" key="13">
    <source>
        <dbReference type="SAM" id="Phobius"/>
    </source>
</evidence>
<evidence type="ECO:0000256" key="3">
    <source>
        <dbReference type="ARBA" id="ARBA00022606"/>
    </source>
</evidence>
<keyword evidence="10" id="KW-0675">Receptor</keyword>
<sequence length="338" mass="38664">MTTLTSDLSLTENITTIIRPPYFYISGFTGIPHMKYYYVFLSLVYIISLMGNTFIMIVIYVDQSLHSPKYIAVLNLAFTDICETTALVPKVLDMFLFGRQFISYDQCLTNLFFVFVFLTMQSFNLTILSYDRLVAICCPLRYHMLVSHRSMFQLTGAAWAFAVFIILILVGFITRLSFCGSVVINSYFCDHYPLFSLAAPCSDVLPNDVMSYLDPVVVLYIPMVFIIASYVCIIHALFTITLPKDRAMKTCTSHLILVAIFYLPINITYIFSSFIPTNIRIINLSLTSVLPPMLNPIIYVLKTEEFKESSKRLLKRVSCTRSLVPWKFLALNSLNFTK</sequence>
<dbReference type="Proteomes" id="UP000265140">
    <property type="component" value="Chromosome 7"/>
</dbReference>
<evidence type="ECO:0000259" key="14">
    <source>
        <dbReference type="PROSITE" id="PS50262"/>
    </source>
</evidence>
<evidence type="ECO:0000256" key="1">
    <source>
        <dbReference type="ARBA" id="ARBA00004651"/>
    </source>
</evidence>
<evidence type="ECO:0000256" key="8">
    <source>
        <dbReference type="ARBA" id="ARBA00023136"/>
    </source>
</evidence>
<dbReference type="PRINTS" id="PR00245">
    <property type="entry name" value="OLFACTORYR"/>
</dbReference>
<feature type="transmembrane region" description="Helical" evidence="13">
    <location>
        <begin position="112"/>
        <end position="130"/>
    </location>
</feature>
<evidence type="ECO:0000256" key="5">
    <source>
        <dbReference type="ARBA" id="ARBA00022725"/>
    </source>
</evidence>
<evidence type="ECO:0000256" key="6">
    <source>
        <dbReference type="ARBA" id="ARBA00022989"/>
    </source>
</evidence>
<dbReference type="InterPro" id="IPR050516">
    <property type="entry name" value="Olfactory_GPCR"/>
</dbReference>
<keyword evidence="2" id="KW-1003">Cell membrane</keyword>
<keyword evidence="7" id="KW-0297">G-protein coupled receptor</keyword>
<evidence type="ECO:0000256" key="9">
    <source>
        <dbReference type="ARBA" id="ARBA00023157"/>
    </source>
</evidence>
<evidence type="ECO:0000256" key="12">
    <source>
        <dbReference type="ARBA" id="ARBA00023224"/>
    </source>
</evidence>
<evidence type="ECO:0000256" key="11">
    <source>
        <dbReference type="ARBA" id="ARBA00023180"/>
    </source>
</evidence>
<evidence type="ECO:0000256" key="2">
    <source>
        <dbReference type="ARBA" id="ARBA00022475"/>
    </source>
</evidence>
<dbReference type="PROSITE" id="PS50262">
    <property type="entry name" value="G_PROTEIN_RECEP_F1_2"/>
    <property type="match status" value="1"/>
</dbReference>
<reference evidence="15" key="3">
    <citation type="submission" date="2025-09" db="UniProtKB">
        <authorList>
            <consortium name="Ensembl"/>
        </authorList>
    </citation>
    <scope>IDENTIFICATION</scope>
</reference>
<keyword evidence="3" id="KW-0716">Sensory transduction</keyword>
<reference evidence="15 16" key="1">
    <citation type="submission" date="2020-02" db="EMBL/GenBank/DDBJ databases">
        <title>Esox lucius (northern pike) genome, fEsoLuc1, primary haplotype.</title>
        <authorList>
            <person name="Myers G."/>
            <person name="Karagic N."/>
            <person name="Meyer A."/>
            <person name="Pippel M."/>
            <person name="Reichard M."/>
            <person name="Winkler S."/>
            <person name="Tracey A."/>
            <person name="Sims Y."/>
            <person name="Howe K."/>
            <person name="Rhie A."/>
            <person name="Formenti G."/>
            <person name="Durbin R."/>
            <person name="Fedrigo O."/>
            <person name="Jarvis E.D."/>
        </authorList>
    </citation>
    <scope>NUCLEOTIDE SEQUENCE [LARGE SCALE GENOMIC DNA]</scope>
</reference>